<dbReference type="GO" id="GO:0009055">
    <property type="term" value="F:electron transfer activity"/>
    <property type="evidence" value="ECO:0007669"/>
    <property type="project" value="TreeGrafter"/>
</dbReference>
<evidence type="ECO:0000256" key="14">
    <source>
        <dbReference type="ARBA" id="ARBA00048294"/>
    </source>
</evidence>
<dbReference type="GO" id="GO:0005886">
    <property type="term" value="C:plasma membrane"/>
    <property type="evidence" value="ECO:0007669"/>
    <property type="project" value="UniProtKB-SubCell"/>
</dbReference>
<evidence type="ECO:0000256" key="7">
    <source>
        <dbReference type="ARBA" id="ARBA00022723"/>
    </source>
</evidence>
<comment type="caution">
    <text evidence="19">The sequence shown here is derived from an EMBL/GenBank/DDBJ whole genome shotgun (WGS) entry which is preliminary data.</text>
</comment>
<dbReference type="GO" id="GO:0020037">
    <property type="term" value="F:heme binding"/>
    <property type="evidence" value="ECO:0007669"/>
    <property type="project" value="TreeGrafter"/>
</dbReference>
<comment type="subunit">
    <text evidence="15">Dimer of heterotrimers each composed of an alpha, a beta and a gamma chain. Alpha and beta are catalytic chains; gamma chains are involved in binding the enzyme complex to the cytoplasmic membrane.</text>
</comment>
<keyword evidence="12" id="KW-0534">Nitrate assimilation</keyword>
<evidence type="ECO:0000256" key="9">
    <source>
        <dbReference type="ARBA" id="ARBA00022989"/>
    </source>
</evidence>
<dbReference type="RefSeq" id="WP_242610253.1">
    <property type="nucleotide sequence ID" value="NZ_SHKX01000013.1"/>
</dbReference>
<proteinExistence type="predicted"/>
<dbReference type="NCBIfam" id="TIGR00351">
    <property type="entry name" value="narI"/>
    <property type="match status" value="1"/>
</dbReference>
<dbReference type="PANTHER" id="PTHR30598">
    <property type="entry name" value="NITRATE REDUCTASE PRIVATE CHAPERONE, REDOX ENZYME MATURATION PROTEIN REMP FAMILY"/>
    <property type="match status" value="1"/>
</dbReference>
<name>A0A4Q7YLM3_9GAMM</name>
<evidence type="ECO:0000256" key="6">
    <source>
        <dbReference type="ARBA" id="ARBA00022692"/>
    </source>
</evidence>
<evidence type="ECO:0000256" key="11">
    <source>
        <dbReference type="ARBA" id="ARBA00023004"/>
    </source>
</evidence>
<keyword evidence="6 17" id="KW-0812">Transmembrane</keyword>
<accession>A0A4Q7YLM3</accession>
<dbReference type="Proteomes" id="UP000292423">
    <property type="component" value="Unassembled WGS sequence"/>
</dbReference>
<evidence type="ECO:0000256" key="2">
    <source>
        <dbReference type="ARBA" id="ARBA00012500"/>
    </source>
</evidence>
<evidence type="ECO:0000256" key="17">
    <source>
        <dbReference type="SAM" id="Phobius"/>
    </source>
</evidence>
<keyword evidence="5 16" id="KW-0349">Heme</keyword>
<feature type="binding site" description="axial binding residue" evidence="16">
    <location>
        <position position="70"/>
    </location>
    <ligand>
        <name>heme b</name>
        <dbReference type="ChEBI" id="CHEBI:60344"/>
        <label>1</label>
    </ligand>
    <ligandPart>
        <name>Fe</name>
        <dbReference type="ChEBI" id="CHEBI:18248"/>
    </ligandPart>
</feature>
<dbReference type="FunFam" id="1.20.950.20:FF:000001">
    <property type="entry name" value="Respiratory nitrate reductase subunit gamma"/>
    <property type="match status" value="1"/>
</dbReference>
<dbReference type="InterPro" id="IPR036197">
    <property type="entry name" value="NarG-like_sf"/>
</dbReference>
<dbReference type="GO" id="GO:0046872">
    <property type="term" value="F:metal ion binding"/>
    <property type="evidence" value="ECO:0007669"/>
    <property type="project" value="UniProtKB-KW"/>
</dbReference>
<keyword evidence="11 16" id="KW-0408">Iron</keyword>
<dbReference type="AlphaFoldDB" id="A0A4Q7YLM3"/>
<gene>
    <name evidence="19" type="ORF">EV700_2399</name>
</gene>
<keyword evidence="8" id="KW-0249">Electron transport</keyword>
<feature type="binding site" description="axial binding residue" evidence="16">
    <location>
        <position position="209"/>
    </location>
    <ligand>
        <name>heme b</name>
        <dbReference type="ChEBI" id="CHEBI:60344"/>
        <label>1</label>
    </ligand>
    <ligandPart>
        <name>Fe</name>
        <dbReference type="ChEBI" id="CHEBI:18248"/>
    </ligandPart>
</feature>
<evidence type="ECO:0000256" key="5">
    <source>
        <dbReference type="ARBA" id="ARBA00022617"/>
    </source>
</evidence>
<evidence type="ECO:0000313" key="19">
    <source>
        <dbReference type="EMBL" id="RZU38467.1"/>
    </source>
</evidence>
<evidence type="ECO:0000313" key="20">
    <source>
        <dbReference type="Proteomes" id="UP000292423"/>
    </source>
</evidence>
<keyword evidence="20" id="KW-1185">Reference proteome</keyword>
<evidence type="ECO:0000256" key="13">
    <source>
        <dbReference type="ARBA" id="ARBA00023136"/>
    </source>
</evidence>
<evidence type="ECO:0000256" key="10">
    <source>
        <dbReference type="ARBA" id="ARBA00023002"/>
    </source>
</evidence>
<feature type="transmembrane region" description="Helical" evidence="17">
    <location>
        <begin position="51"/>
        <end position="72"/>
    </location>
</feature>
<dbReference type="PANTHER" id="PTHR30598:SF3">
    <property type="entry name" value="RESPIRATORY NITRATE REDUCTASE 1 GAMMA CHAIN"/>
    <property type="match status" value="1"/>
</dbReference>
<feature type="binding site" description="axial binding residue" evidence="16">
    <location>
        <position position="191"/>
    </location>
    <ligand>
        <name>heme b</name>
        <dbReference type="ChEBI" id="CHEBI:60344"/>
        <label>1</label>
    </ligand>
    <ligandPart>
        <name>Fe</name>
        <dbReference type="ChEBI" id="CHEBI:18248"/>
    </ligandPart>
</feature>
<feature type="transmembrane region" description="Helical" evidence="17">
    <location>
        <begin position="6"/>
        <end position="30"/>
    </location>
</feature>
<dbReference type="GO" id="GO:0042128">
    <property type="term" value="P:nitrate assimilation"/>
    <property type="evidence" value="ECO:0007669"/>
    <property type="project" value="UniProtKB-KW"/>
</dbReference>
<dbReference type="InterPro" id="IPR003816">
    <property type="entry name" value="Nitrate_red_gam"/>
</dbReference>
<evidence type="ECO:0000256" key="4">
    <source>
        <dbReference type="ARBA" id="ARBA00022475"/>
    </source>
</evidence>
<dbReference type="InterPro" id="IPR051936">
    <property type="entry name" value="Heme-iron_electron_transfer"/>
</dbReference>
<feature type="domain" description="NarG-like" evidence="18">
    <location>
        <begin position="9"/>
        <end position="229"/>
    </location>
</feature>
<reference evidence="19 20" key="1">
    <citation type="submission" date="2019-02" db="EMBL/GenBank/DDBJ databases">
        <title>Genomic Encyclopedia of Type Strains, Phase IV (KMG-IV): sequencing the most valuable type-strain genomes for metagenomic binning, comparative biology and taxonomic classification.</title>
        <authorList>
            <person name="Goeker M."/>
        </authorList>
    </citation>
    <scope>NUCLEOTIDE SEQUENCE [LARGE SCALE GENOMIC DNA]</scope>
    <source>
        <strain evidence="19 20">DSM 105135</strain>
    </source>
</reference>
<dbReference type="EMBL" id="SHKX01000013">
    <property type="protein sequence ID" value="RZU38467.1"/>
    <property type="molecule type" value="Genomic_DNA"/>
</dbReference>
<dbReference type="SUPFAM" id="SSF103501">
    <property type="entry name" value="Respiratory nitrate reductase 1 gamma chain"/>
    <property type="match status" value="1"/>
</dbReference>
<keyword evidence="9 17" id="KW-1133">Transmembrane helix</keyword>
<dbReference type="GO" id="GO:0019645">
    <property type="term" value="P:anaerobic electron transport chain"/>
    <property type="evidence" value="ECO:0007669"/>
    <property type="project" value="TreeGrafter"/>
</dbReference>
<protein>
    <recommendedName>
        <fullName evidence="2">nitrate reductase (quinone)</fullName>
        <ecNumber evidence="2">1.7.5.1</ecNumber>
    </recommendedName>
</protein>
<evidence type="ECO:0000256" key="16">
    <source>
        <dbReference type="PIRSR" id="PIRSR603816-1"/>
    </source>
</evidence>
<dbReference type="InterPro" id="IPR023234">
    <property type="entry name" value="NarG-like_domain"/>
</dbReference>
<sequence length="232" mass="26241">MDSMATWLNTLVFGIYPYIAFAVFIIGCVIRFDRDQYTWKASSSQLLDRSSLRLGSNLFHVGVLLIIVGHLVGLLTPHALYVQVISVENKQLLAMVAGGIFGTLCFLGLFLLITRRLNSPRLRAHTRFSDWLVLWMLFIQVTLGLSTIFVSAQHMDGSSMMKLAEWAQHIVTFRGGAADFILDESIIFKVHIWLGLSLFVVAPFTRLVHVISAPVWYLLRPGYQIVRSRDAR</sequence>
<keyword evidence="10" id="KW-0560">Oxidoreductase</keyword>
<evidence type="ECO:0000256" key="3">
    <source>
        <dbReference type="ARBA" id="ARBA00022448"/>
    </source>
</evidence>
<dbReference type="GO" id="GO:0009325">
    <property type="term" value="C:nitrate reductase complex"/>
    <property type="evidence" value="ECO:0007669"/>
    <property type="project" value="InterPro"/>
</dbReference>
<dbReference type="Gene3D" id="1.20.950.20">
    <property type="entry name" value="Transmembrane di-heme cytochromes, Chain C"/>
    <property type="match status" value="1"/>
</dbReference>
<feature type="transmembrane region" description="Helical" evidence="17">
    <location>
        <begin position="192"/>
        <end position="219"/>
    </location>
</feature>
<organism evidence="19 20">
    <name type="scientific">Fluviicoccus keumensis</name>
    <dbReference type="NCBI Taxonomy" id="1435465"/>
    <lineage>
        <taxon>Bacteria</taxon>
        <taxon>Pseudomonadati</taxon>
        <taxon>Pseudomonadota</taxon>
        <taxon>Gammaproteobacteria</taxon>
        <taxon>Moraxellales</taxon>
        <taxon>Moraxellaceae</taxon>
        <taxon>Fluviicoccus</taxon>
    </lineage>
</organism>
<keyword evidence="7" id="KW-0479">Metal-binding</keyword>
<keyword evidence="4" id="KW-1003">Cell membrane</keyword>
<keyword evidence="13 17" id="KW-0472">Membrane</keyword>
<evidence type="ECO:0000256" key="15">
    <source>
        <dbReference type="ARBA" id="ARBA00063882"/>
    </source>
</evidence>
<feature type="transmembrane region" description="Helical" evidence="17">
    <location>
        <begin position="132"/>
        <end position="152"/>
    </location>
</feature>
<dbReference type="GO" id="GO:0160182">
    <property type="term" value="F:nitrate reductase (quinone) activity"/>
    <property type="evidence" value="ECO:0007669"/>
    <property type="project" value="UniProtKB-EC"/>
</dbReference>
<feature type="binding site" description="axial binding residue" evidence="16">
    <location>
        <position position="60"/>
    </location>
    <ligand>
        <name>heme b</name>
        <dbReference type="ChEBI" id="CHEBI:60344"/>
        <label>1</label>
    </ligand>
    <ligandPart>
        <name>Fe</name>
        <dbReference type="ChEBI" id="CHEBI:18248"/>
    </ligandPart>
</feature>
<dbReference type="EC" id="1.7.5.1" evidence="2"/>
<feature type="transmembrane region" description="Helical" evidence="17">
    <location>
        <begin position="92"/>
        <end position="112"/>
    </location>
</feature>
<evidence type="ECO:0000256" key="8">
    <source>
        <dbReference type="ARBA" id="ARBA00022982"/>
    </source>
</evidence>
<evidence type="ECO:0000259" key="18">
    <source>
        <dbReference type="Pfam" id="PF02665"/>
    </source>
</evidence>
<keyword evidence="3" id="KW-0813">Transport</keyword>
<comment type="catalytic activity">
    <reaction evidence="14">
        <text>nitrate + a quinol = a quinone + nitrite + H2O</text>
        <dbReference type="Rhea" id="RHEA:56144"/>
        <dbReference type="ChEBI" id="CHEBI:15377"/>
        <dbReference type="ChEBI" id="CHEBI:16301"/>
        <dbReference type="ChEBI" id="CHEBI:17632"/>
        <dbReference type="ChEBI" id="CHEBI:24646"/>
        <dbReference type="ChEBI" id="CHEBI:132124"/>
        <dbReference type="EC" id="1.7.5.1"/>
    </reaction>
</comment>
<evidence type="ECO:0000256" key="1">
    <source>
        <dbReference type="ARBA" id="ARBA00004651"/>
    </source>
</evidence>
<comment type="subcellular location">
    <subcellularLocation>
        <location evidence="1">Cell membrane</location>
        <topology evidence="1">Multi-pass membrane protein</topology>
    </subcellularLocation>
</comment>
<dbReference type="Pfam" id="PF02665">
    <property type="entry name" value="Nitrate_red_gam"/>
    <property type="match status" value="1"/>
</dbReference>
<evidence type="ECO:0000256" key="12">
    <source>
        <dbReference type="ARBA" id="ARBA00023063"/>
    </source>
</evidence>